<dbReference type="SUPFAM" id="SSF56281">
    <property type="entry name" value="Metallo-hydrolase/oxidoreductase"/>
    <property type="match status" value="1"/>
</dbReference>
<dbReference type="PANTHER" id="PTHR15032:SF4">
    <property type="entry name" value="N-ACYL-PHOSPHATIDYLETHANOLAMINE-HYDROLYZING PHOSPHOLIPASE D"/>
    <property type="match status" value="1"/>
</dbReference>
<evidence type="ECO:0000313" key="4">
    <source>
        <dbReference type="Proteomes" id="UP000439994"/>
    </source>
</evidence>
<dbReference type="AlphaFoldDB" id="A0A6N8FAR6"/>
<gene>
    <name evidence="3" type="ORF">GNP35_06880</name>
</gene>
<keyword evidence="4" id="KW-1185">Reference proteome</keyword>
<dbReference type="Gene3D" id="3.60.15.10">
    <property type="entry name" value="Ribonuclease Z/Hydroxyacylglutathione hydrolase-like"/>
    <property type="match status" value="1"/>
</dbReference>
<reference evidence="3 4" key="1">
    <citation type="submission" date="2019-11" db="EMBL/GenBank/DDBJ databases">
        <title>P. haliotis isolates from Z. marina roots.</title>
        <authorList>
            <person name="Cohen M."/>
            <person name="Jospin G."/>
            <person name="Eisen J.A."/>
            <person name="Coil D.A."/>
        </authorList>
    </citation>
    <scope>NUCLEOTIDE SEQUENCE [LARGE SCALE GENOMIC DNA]</scope>
    <source>
        <strain evidence="3 4">UCD-MCMsp1aY</strain>
    </source>
</reference>
<feature type="signal peptide" evidence="1">
    <location>
        <begin position="1"/>
        <end position="20"/>
    </location>
</feature>
<dbReference type="EMBL" id="WOCD01000003">
    <property type="protein sequence ID" value="MUH72227.1"/>
    <property type="molecule type" value="Genomic_DNA"/>
</dbReference>
<dbReference type="Pfam" id="PF12706">
    <property type="entry name" value="Lactamase_B_2"/>
    <property type="match status" value="1"/>
</dbReference>
<name>A0A6N8FAR6_9GAMM</name>
<evidence type="ECO:0000259" key="2">
    <source>
        <dbReference type="Pfam" id="PF12706"/>
    </source>
</evidence>
<sequence>MNRKIALIGALIMASTIFSACSNLSSNEQAKTKFENTDIKYQNSWSKVWSIAKAYWRDNRTDATPKADIPVLPLSISDLNKTTEDIAVRLGHSTVLLKIDGDFILLDPVFSERVFAVQWLGPKRFHQSPISIKELPPIKAVIISHDHYDHLDKNAIQALAEKTERFVTPLNVGKHLKDWGIDANKVTELNWWETTTIDQIKLTATPSQHFSGRGLFDRDETLWASWVIQGWDSNIFFTGDSGYFAGFKEIGEKYGPFDLTLVETGAYNDLWADIHMLPEQSLQAHIDLKGKAMMPVHNGTFDLSLHNWFEPLEMITNLAIENDVRLITPKFGEIVSIKQPLPSEKWWTLNGIKAEVVFSGLE</sequence>
<protein>
    <submittedName>
        <fullName evidence="3">Hydrolase</fullName>
    </submittedName>
</protein>
<feature type="chain" id="PRO_5027100960" evidence="1">
    <location>
        <begin position="21"/>
        <end position="362"/>
    </location>
</feature>
<dbReference type="InterPro" id="IPR001279">
    <property type="entry name" value="Metallo-B-lactamas"/>
</dbReference>
<keyword evidence="3" id="KW-0378">Hydrolase</keyword>
<dbReference type="PIRSF" id="PIRSF038896">
    <property type="entry name" value="NAPE-PLD"/>
    <property type="match status" value="1"/>
</dbReference>
<dbReference type="GO" id="GO:0005737">
    <property type="term" value="C:cytoplasm"/>
    <property type="evidence" value="ECO:0007669"/>
    <property type="project" value="TreeGrafter"/>
</dbReference>
<dbReference type="Proteomes" id="UP000439994">
    <property type="component" value="Unassembled WGS sequence"/>
</dbReference>
<accession>A0A6N8FAR6</accession>
<dbReference type="OrthoDB" id="9805728at2"/>
<dbReference type="PROSITE" id="PS51257">
    <property type="entry name" value="PROKAR_LIPOPROTEIN"/>
    <property type="match status" value="1"/>
</dbReference>
<evidence type="ECO:0000256" key="1">
    <source>
        <dbReference type="SAM" id="SignalP"/>
    </source>
</evidence>
<evidence type="ECO:0000313" key="3">
    <source>
        <dbReference type="EMBL" id="MUH72227.1"/>
    </source>
</evidence>
<dbReference type="PANTHER" id="PTHR15032">
    <property type="entry name" value="N-ACYL-PHOSPHATIDYLETHANOLAMINE-HYDROLYZING PHOSPHOLIPASE D"/>
    <property type="match status" value="1"/>
</dbReference>
<keyword evidence="1" id="KW-0732">Signal</keyword>
<comment type="caution">
    <text evidence="3">The sequence shown here is derived from an EMBL/GenBank/DDBJ whole genome shotgun (WGS) entry which is preliminary data.</text>
</comment>
<organism evidence="3 4">
    <name type="scientific">Psychrosphaera haliotis</name>
    <dbReference type="NCBI Taxonomy" id="555083"/>
    <lineage>
        <taxon>Bacteria</taxon>
        <taxon>Pseudomonadati</taxon>
        <taxon>Pseudomonadota</taxon>
        <taxon>Gammaproteobacteria</taxon>
        <taxon>Alteromonadales</taxon>
        <taxon>Pseudoalteromonadaceae</taxon>
        <taxon>Psychrosphaera</taxon>
    </lineage>
</organism>
<dbReference type="GO" id="GO:0008270">
    <property type="term" value="F:zinc ion binding"/>
    <property type="evidence" value="ECO:0007669"/>
    <property type="project" value="InterPro"/>
</dbReference>
<dbReference type="GO" id="GO:0070290">
    <property type="term" value="F:N-acylphosphatidylethanolamine-specific phospholipase D activity"/>
    <property type="evidence" value="ECO:0007669"/>
    <property type="project" value="InterPro"/>
</dbReference>
<dbReference type="InterPro" id="IPR024884">
    <property type="entry name" value="NAPE-PLD"/>
</dbReference>
<dbReference type="InterPro" id="IPR036866">
    <property type="entry name" value="RibonucZ/Hydroxyglut_hydro"/>
</dbReference>
<feature type="domain" description="Metallo-beta-lactamase" evidence="2">
    <location>
        <begin position="104"/>
        <end position="297"/>
    </location>
</feature>
<proteinExistence type="predicted"/>